<accession>A0A0F8Y5U0</accession>
<gene>
    <name evidence="1" type="ORF">LCGC14_2859920</name>
</gene>
<protein>
    <submittedName>
        <fullName evidence="1">Uncharacterized protein</fullName>
    </submittedName>
</protein>
<reference evidence="1" key="1">
    <citation type="journal article" date="2015" name="Nature">
        <title>Complex archaea that bridge the gap between prokaryotes and eukaryotes.</title>
        <authorList>
            <person name="Spang A."/>
            <person name="Saw J.H."/>
            <person name="Jorgensen S.L."/>
            <person name="Zaremba-Niedzwiedzka K."/>
            <person name="Martijn J."/>
            <person name="Lind A.E."/>
            <person name="van Eijk R."/>
            <person name="Schleper C."/>
            <person name="Guy L."/>
            <person name="Ettema T.J."/>
        </authorList>
    </citation>
    <scope>NUCLEOTIDE SEQUENCE</scope>
</reference>
<feature type="non-terminal residue" evidence="1">
    <location>
        <position position="1"/>
    </location>
</feature>
<organism evidence="1">
    <name type="scientific">marine sediment metagenome</name>
    <dbReference type="NCBI Taxonomy" id="412755"/>
    <lineage>
        <taxon>unclassified sequences</taxon>
        <taxon>metagenomes</taxon>
        <taxon>ecological metagenomes</taxon>
    </lineage>
</organism>
<name>A0A0F8Y5U0_9ZZZZ</name>
<evidence type="ECO:0000313" key="1">
    <source>
        <dbReference type="EMBL" id="KKK76807.1"/>
    </source>
</evidence>
<dbReference type="EMBL" id="LAZR01055247">
    <property type="protein sequence ID" value="KKK76807.1"/>
    <property type="molecule type" value="Genomic_DNA"/>
</dbReference>
<proteinExistence type="predicted"/>
<sequence>TTADPSLIETWETLNFIDVGADDGQEIVRMLSFGDQILILKNQSVWILVGTDDTTFALYQLDDKLGTEGTYAATSTIGLAWFLDEREGVMQYDGSDFVNISEPIKKKLLGELNREAAYKSVLQWHDDKLYVSIPIGTQSSAVNSVTYVYDTELKVWTRWDYGLVPTPFPMYTDLATTGPSVALSNNMFGGTPSKGIFEFNSGKQDDGSAISSYVTTPWMNMDSLGARYRLRRFDLLADDDDEAITIDIFTDLEFDVAKLSLTWDPSDGTENSQHMTQIVDNFFWQWLAFRFTQNGDQEDMNLFGWGASVSARQTPRGTIGKTGYTPT</sequence>
<comment type="caution">
    <text evidence="1">The sequence shown here is derived from an EMBL/GenBank/DDBJ whole genome shotgun (WGS) entry which is preliminary data.</text>
</comment>
<dbReference type="AlphaFoldDB" id="A0A0F8Y5U0"/>